<dbReference type="AlphaFoldDB" id="M7SBC9"/>
<feature type="domain" description="Helicase C-terminal" evidence="16">
    <location>
        <begin position="618"/>
        <end position="770"/>
    </location>
</feature>
<evidence type="ECO:0000256" key="3">
    <source>
        <dbReference type="ARBA" id="ARBA00022723"/>
    </source>
</evidence>
<dbReference type="Proteomes" id="UP000012174">
    <property type="component" value="Unassembled WGS sequence"/>
</dbReference>
<dbReference type="GO" id="GO:0008270">
    <property type="term" value="F:zinc ion binding"/>
    <property type="evidence" value="ECO:0007669"/>
    <property type="project" value="UniProtKB-KW"/>
</dbReference>
<dbReference type="Gene3D" id="3.40.50.300">
    <property type="entry name" value="P-loop containing nucleotide triphosphate hydrolases"/>
    <property type="match status" value="1"/>
</dbReference>
<evidence type="ECO:0000256" key="9">
    <source>
        <dbReference type="ARBA" id="ARBA00022840"/>
    </source>
</evidence>
<evidence type="ECO:0000256" key="12">
    <source>
        <dbReference type="SAM" id="Coils"/>
    </source>
</evidence>
<evidence type="ECO:0000256" key="1">
    <source>
        <dbReference type="ARBA" id="ARBA00004123"/>
    </source>
</evidence>
<keyword evidence="8" id="KW-0862">Zinc</keyword>
<dbReference type="GO" id="GO:0016818">
    <property type="term" value="F:hydrolase activity, acting on acid anhydrides, in phosphorus-containing anhydrides"/>
    <property type="evidence" value="ECO:0007669"/>
    <property type="project" value="InterPro"/>
</dbReference>
<keyword evidence="7" id="KW-0347">Helicase</keyword>
<dbReference type="InterPro" id="IPR014001">
    <property type="entry name" value="Helicase_ATP-bd"/>
</dbReference>
<evidence type="ECO:0000256" key="10">
    <source>
        <dbReference type="ARBA" id="ARBA00023242"/>
    </source>
</evidence>
<keyword evidence="6" id="KW-0378">Hydrolase</keyword>
<evidence type="ECO:0000313" key="17">
    <source>
        <dbReference type="EMBL" id="EMR61462.1"/>
    </source>
</evidence>
<dbReference type="PANTHER" id="PTHR45626">
    <property type="entry name" value="TRANSCRIPTION TERMINATION FACTOR 2-RELATED"/>
    <property type="match status" value="1"/>
</dbReference>
<dbReference type="GO" id="GO:0004386">
    <property type="term" value="F:helicase activity"/>
    <property type="evidence" value="ECO:0007669"/>
    <property type="project" value="UniProtKB-KW"/>
</dbReference>
<dbReference type="GO" id="GO:0005634">
    <property type="term" value="C:nucleus"/>
    <property type="evidence" value="ECO:0007669"/>
    <property type="project" value="UniProtKB-SubCell"/>
</dbReference>
<dbReference type="PANTHER" id="PTHR45626:SF11">
    <property type="entry name" value="FAMILY HELICASE, PUTATIVE (AFU_ORTHOLOGUE AFUA_5G06590)-RELATED"/>
    <property type="match status" value="1"/>
</dbReference>
<evidence type="ECO:0000256" key="7">
    <source>
        <dbReference type="ARBA" id="ARBA00022806"/>
    </source>
</evidence>
<dbReference type="Gene3D" id="3.30.70.2330">
    <property type="match status" value="1"/>
</dbReference>
<evidence type="ECO:0000256" key="8">
    <source>
        <dbReference type="ARBA" id="ARBA00022833"/>
    </source>
</evidence>
<dbReference type="InterPro" id="IPR027417">
    <property type="entry name" value="P-loop_NTPase"/>
</dbReference>
<dbReference type="InterPro" id="IPR014905">
    <property type="entry name" value="HIRAN"/>
</dbReference>
<name>M7SBC9_EUTLA</name>
<dbReference type="HOGENOM" id="CLU_000315_2_5_1"/>
<feature type="domain" description="RING-type" evidence="14">
    <location>
        <begin position="543"/>
        <end position="589"/>
    </location>
</feature>
<feature type="region of interest" description="Disordered" evidence="13">
    <location>
        <begin position="80"/>
        <end position="124"/>
    </location>
</feature>
<dbReference type="SMART" id="SM00487">
    <property type="entry name" value="DEXDc"/>
    <property type="match status" value="1"/>
</dbReference>
<feature type="compositionally biased region" description="Basic and acidic residues" evidence="13">
    <location>
        <begin position="82"/>
        <end position="91"/>
    </location>
</feature>
<dbReference type="InterPro" id="IPR000330">
    <property type="entry name" value="SNF2_N"/>
</dbReference>
<dbReference type="GO" id="GO:0005524">
    <property type="term" value="F:ATP binding"/>
    <property type="evidence" value="ECO:0007669"/>
    <property type="project" value="UniProtKB-KW"/>
</dbReference>
<reference evidence="18" key="1">
    <citation type="journal article" date="2013" name="Genome Announc.">
        <title>Draft genome sequence of the grapevine dieback fungus Eutypa lata UCR-EL1.</title>
        <authorList>
            <person name="Blanco-Ulate B."/>
            <person name="Rolshausen P.E."/>
            <person name="Cantu D."/>
        </authorList>
    </citation>
    <scope>NUCLEOTIDE SEQUENCE [LARGE SCALE GENOMIC DNA]</scope>
    <source>
        <strain evidence="18">UCR-EL1</strain>
    </source>
</reference>
<accession>M7SBC9</accession>
<dbReference type="OMA" id="ETTVWRL"/>
<dbReference type="Pfam" id="PF08797">
    <property type="entry name" value="HIRAN"/>
    <property type="match status" value="1"/>
</dbReference>
<evidence type="ECO:0000256" key="2">
    <source>
        <dbReference type="ARBA" id="ARBA00007025"/>
    </source>
</evidence>
<dbReference type="Gene3D" id="3.40.50.10810">
    <property type="entry name" value="Tandem AAA-ATPase domain"/>
    <property type="match status" value="1"/>
</dbReference>
<dbReference type="CDD" id="cd18008">
    <property type="entry name" value="DEXDc_SHPRH-like"/>
    <property type="match status" value="1"/>
</dbReference>
<dbReference type="InterPro" id="IPR013083">
    <property type="entry name" value="Znf_RING/FYVE/PHD"/>
</dbReference>
<dbReference type="InterPro" id="IPR050628">
    <property type="entry name" value="SNF2_RAD54_helicase_TF"/>
</dbReference>
<dbReference type="Gene3D" id="3.30.40.10">
    <property type="entry name" value="Zinc/RING finger domain, C3HC4 (zinc finger)"/>
    <property type="match status" value="1"/>
</dbReference>
<organism evidence="17 18">
    <name type="scientific">Eutypa lata (strain UCR-EL1)</name>
    <name type="common">Grapevine dieback disease fungus</name>
    <name type="synonym">Eutypa armeniacae</name>
    <dbReference type="NCBI Taxonomy" id="1287681"/>
    <lineage>
        <taxon>Eukaryota</taxon>
        <taxon>Fungi</taxon>
        <taxon>Dikarya</taxon>
        <taxon>Ascomycota</taxon>
        <taxon>Pezizomycotina</taxon>
        <taxon>Sordariomycetes</taxon>
        <taxon>Xylariomycetidae</taxon>
        <taxon>Xylariales</taxon>
        <taxon>Diatrypaceae</taxon>
        <taxon>Eutypa</taxon>
    </lineage>
</organism>
<dbReference type="GO" id="GO:0003676">
    <property type="term" value="F:nucleic acid binding"/>
    <property type="evidence" value="ECO:0007669"/>
    <property type="project" value="InterPro"/>
</dbReference>
<evidence type="ECO:0000259" key="16">
    <source>
        <dbReference type="PROSITE" id="PS51194"/>
    </source>
</evidence>
<dbReference type="InterPro" id="IPR001650">
    <property type="entry name" value="Helicase_C-like"/>
</dbReference>
<dbReference type="SMART" id="SM00184">
    <property type="entry name" value="RING"/>
    <property type="match status" value="1"/>
</dbReference>
<proteinExistence type="inferred from homology"/>
<protein>
    <submittedName>
        <fullName evidence="17">Putative rad5-like protein</fullName>
    </submittedName>
</protein>
<keyword evidence="5 11" id="KW-0863">Zinc-finger</keyword>
<dbReference type="Pfam" id="PF00271">
    <property type="entry name" value="Helicase_C"/>
    <property type="match status" value="1"/>
</dbReference>
<dbReference type="eggNOG" id="KOG1001">
    <property type="taxonomic scope" value="Eukaryota"/>
</dbReference>
<dbReference type="SMART" id="SM00490">
    <property type="entry name" value="HELICc"/>
    <property type="match status" value="1"/>
</dbReference>
<evidence type="ECO:0000313" key="18">
    <source>
        <dbReference type="Proteomes" id="UP000012174"/>
    </source>
</evidence>
<dbReference type="InterPro" id="IPR001841">
    <property type="entry name" value="Znf_RING"/>
</dbReference>
<dbReference type="GO" id="GO:0008094">
    <property type="term" value="F:ATP-dependent activity, acting on DNA"/>
    <property type="evidence" value="ECO:0007669"/>
    <property type="project" value="TreeGrafter"/>
</dbReference>
<evidence type="ECO:0000256" key="4">
    <source>
        <dbReference type="ARBA" id="ARBA00022741"/>
    </source>
</evidence>
<evidence type="ECO:0000259" key="15">
    <source>
        <dbReference type="PROSITE" id="PS51192"/>
    </source>
</evidence>
<evidence type="ECO:0000256" key="13">
    <source>
        <dbReference type="SAM" id="MobiDB-lite"/>
    </source>
</evidence>
<sequence>MASSHNVMRQQIGHLPRTVAEKLAPFMDRKDIILEGVVTGYKNAFDCPIKLYIYGTGEPAARKELETKLKASKILKATQLKTTREEAETRKKASQLGLKSGSSQAGLPQEEEGQNVPVQELLGSSEMTDTRAEDFLKDLAMGEEALSKLPMADQPEQLESKLLPYQRQGLAWMAAKEAPELPAPESKDVVQLWKRDTRGNFFNLASGFTSTSRPQLLSGGILADDMGLGKTLQVISLILSQKANGPTLIIAPKGVMSNWEEQIARHVKTDHMPSILRYHQVPKTGKFSKSDFLKHDIVITSYGKIVSDYQAGAKSGIFAVDWHRIVLDEGHVIRNSKTTTAKAVCSLGAKSRWVLTGTPIVNHREDFQSMLQFLRISGGLEDTLIFKTAISRPLDTKPSSQSTAKEYNKAKALLQALFHDLCLRRLKDMKFVDLKLPKKTEYIHRVTFSKDEKVKYDAMLSEAQGAMEKYERQSQKAEKLRFTNVLERLLRLRQMCCHWSLCRDRVKDVLAVLEGEKVVKFTKENLEILQKALAIGCKDGEECSICFDSIDLHQPVITACKHMFGKNCILEWIDTRGGANKKGTCPQCRAQLTPELLVELSLEAEAPEEFDSETRSSKTEELVKIVELSLKDPKSKIVLFSQWTSFLDIIQHILVEAKFGCTRIDGKMSVEQRDKAVAALNDDPDTRVMLASLSACSVGLNLVAADTVILVDSWWAPAIEDQAIDRVHRLGQTRETKVWRLVMDGSVEERVLNIQSEKRKLVSMAFKEKKKGNKAKESTSADVKKLLYGIPEQGQSQQEG</sequence>
<keyword evidence="12" id="KW-0175">Coiled coil</keyword>
<dbReference type="Pfam" id="PF13639">
    <property type="entry name" value="zf-RING_2"/>
    <property type="match status" value="1"/>
</dbReference>
<dbReference type="CDD" id="cd18793">
    <property type="entry name" value="SF2_C_SNF"/>
    <property type="match status" value="1"/>
</dbReference>
<dbReference type="InterPro" id="IPR049730">
    <property type="entry name" value="SNF2/RAD54-like_C"/>
</dbReference>
<keyword evidence="18" id="KW-1185">Reference proteome</keyword>
<keyword evidence="10" id="KW-0539">Nucleus</keyword>
<evidence type="ECO:0000259" key="14">
    <source>
        <dbReference type="PROSITE" id="PS50089"/>
    </source>
</evidence>
<evidence type="ECO:0000256" key="6">
    <source>
        <dbReference type="ARBA" id="ARBA00022801"/>
    </source>
</evidence>
<dbReference type="SUPFAM" id="SSF52540">
    <property type="entry name" value="P-loop containing nucleoside triphosphate hydrolases"/>
    <property type="match status" value="2"/>
</dbReference>
<dbReference type="EMBL" id="KB707614">
    <property type="protein sequence ID" value="EMR61462.1"/>
    <property type="molecule type" value="Genomic_DNA"/>
</dbReference>
<dbReference type="STRING" id="1287681.M7SBC9"/>
<keyword evidence="4" id="KW-0547">Nucleotide-binding</keyword>
<gene>
    <name evidence="17" type="ORF">UCREL1_11605</name>
</gene>
<dbReference type="SUPFAM" id="SSF57850">
    <property type="entry name" value="RING/U-box"/>
    <property type="match status" value="1"/>
</dbReference>
<evidence type="ECO:0000256" key="11">
    <source>
        <dbReference type="PROSITE-ProRule" id="PRU00175"/>
    </source>
</evidence>
<evidence type="ECO:0000256" key="5">
    <source>
        <dbReference type="ARBA" id="ARBA00022771"/>
    </source>
</evidence>
<feature type="coiled-coil region" evidence="12">
    <location>
        <begin position="453"/>
        <end position="480"/>
    </location>
</feature>
<comment type="subcellular location">
    <subcellularLocation>
        <location evidence="1">Nucleus</location>
    </subcellularLocation>
</comment>
<dbReference type="PROSITE" id="PS51192">
    <property type="entry name" value="HELICASE_ATP_BIND_1"/>
    <property type="match status" value="1"/>
</dbReference>
<dbReference type="OrthoDB" id="448448at2759"/>
<dbReference type="GO" id="GO:0006281">
    <property type="term" value="P:DNA repair"/>
    <property type="evidence" value="ECO:0007669"/>
    <property type="project" value="TreeGrafter"/>
</dbReference>
<feature type="domain" description="Helicase ATP-binding" evidence="15">
    <location>
        <begin position="211"/>
        <end position="377"/>
    </location>
</feature>
<dbReference type="KEGG" id="ela:UCREL1_11605"/>
<keyword evidence="3" id="KW-0479">Metal-binding</keyword>
<comment type="similarity">
    <text evidence="2">Belongs to the SNF2/RAD54 helicase family.</text>
</comment>
<dbReference type="InterPro" id="IPR038718">
    <property type="entry name" value="SNF2-like_sf"/>
</dbReference>
<dbReference type="PROSITE" id="PS51194">
    <property type="entry name" value="HELICASE_CTER"/>
    <property type="match status" value="1"/>
</dbReference>
<dbReference type="Pfam" id="PF00176">
    <property type="entry name" value="SNF2-rel_dom"/>
    <property type="match status" value="1"/>
</dbReference>
<dbReference type="PROSITE" id="PS50089">
    <property type="entry name" value="ZF_RING_2"/>
    <property type="match status" value="1"/>
</dbReference>
<keyword evidence="9" id="KW-0067">ATP-binding</keyword>